<keyword evidence="4" id="KW-0808">Transferase</keyword>
<evidence type="ECO:0000256" key="4">
    <source>
        <dbReference type="ARBA" id="ARBA00022679"/>
    </source>
</evidence>
<evidence type="ECO:0000256" key="1">
    <source>
        <dbReference type="ARBA" id="ARBA00004123"/>
    </source>
</evidence>
<keyword evidence="9" id="KW-0007">Acetylation</keyword>
<organism evidence="15 16">
    <name type="scientific">Lachancea fermentati</name>
    <name type="common">Zygosaccharomyces fermentati</name>
    <dbReference type="NCBI Taxonomy" id="4955"/>
    <lineage>
        <taxon>Eukaryota</taxon>
        <taxon>Fungi</taxon>
        <taxon>Dikarya</taxon>
        <taxon>Ascomycota</taxon>
        <taxon>Saccharomycotina</taxon>
        <taxon>Saccharomycetes</taxon>
        <taxon>Saccharomycetales</taxon>
        <taxon>Saccharomycetaceae</taxon>
        <taxon>Lachancea</taxon>
    </lineage>
</organism>
<feature type="compositionally biased region" description="Polar residues" evidence="13">
    <location>
        <begin position="736"/>
        <end position="750"/>
    </location>
</feature>
<dbReference type="Proteomes" id="UP000190831">
    <property type="component" value="Chromosome B"/>
</dbReference>
<dbReference type="OMA" id="TDYNLSC"/>
<feature type="compositionally biased region" description="Polar residues" evidence="13">
    <location>
        <begin position="613"/>
        <end position="629"/>
    </location>
</feature>
<evidence type="ECO:0000256" key="5">
    <source>
        <dbReference type="ARBA" id="ARBA00022723"/>
    </source>
</evidence>
<evidence type="ECO:0000256" key="2">
    <source>
        <dbReference type="ARBA" id="ARBA00010107"/>
    </source>
</evidence>
<dbReference type="PANTHER" id="PTHR10615">
    <property type="entry name" value="HISTONE ACETYLTRANSFERASE"/>
    <property type="match status" value="1"/>
</dbReference>
<dbReference type="OrthoDB" id="787137at2759"/>
<keyword evidence="10 12" id="KW-0539">Nucleus</keyword>
<evidence type="ECO:0000256" key="6">
    <source>
        <dbReference type="ARBA" id="ARBA00022771"/>
    </source>
</evidence>
<dbReference type="SUPFAM" id="SSF55729">
    <property type="entry name" value="Acyl-CoA N-acyltransferases (Nat)"/>
    <property type="match status" value="1"/>
</dbReference>
<evidence type="ECO:0000256" key="11">
    <source>
        <dbReference type="PIRSR" id="PIRSR602717-51"/>
    </source>
</evidence>
<feature type="region of interest" description="Disordered" evidence="13">
    <location>
        <begin position="668"/>
        <end position="750"/>
    </location>
</feature>
<proteinExistence type="inferred from homology"/>
<feature type="domain" description="MYST-type HAT" evidence="14">
    <location>
        <begin position="217"/>
        <end position="510"/>
    </location>
</feature>
<dbReference type="InterPro" id="IPR016181">
    <property type="entry name" value="Acyl_CoA_acyltransferase"/>
</dbReference>
<dbReference type="FunFam" id="3.40.630.30:FF:000001">
    <property type="entry name" value="Histone acetyltransferase"/>
    <property type="match status" value="1"/>
</dbReference>
<sequence length="750" mass="87339">MGQEVGQDQRQTRLLKNLIINDNIHSQICNEILQNPDSYIRRKRAITPVEYYSKKEPRSPDRKRAITQRWTLPDSLEAANALNPCVQFSENPRADGMYHKHLVKIRYEPKKLLNFDNLINHSLTNSQQDSDDFEIYETENLLNMLDNDCSLPYRGAIADRRDYSTLRTTPNIKDREFFKKLLRDATAARFCNSNVSLAFNEGEDQELTKRRKTKVMQETSKIDFIYFREHEIKTWYTAPYPKEYNRNRLLYVCEYCLKYMNSRYVYSRHNLKCSMYHPPGNEIYRNGNLSMWEVDGRENVIYCQNLCLLAKLFLNSKTLYYDVEPFIFYVLTEREDSSDGTKFHFVGYFSKEKLTSTDYNLSCILTLPIYQRKGYGHLLVDFSYLLSRREFKWGTPEKPLSDLGLLSYRNFWKIKICEVLISLKDEINEVHAARKIFHCSIEDICNLTGMIPTDVIFGLEQLQALYHYEKEGEKRYAIMIKGWDRIENVYNRWKSKGCAYLCPEKLVWKPMIFGPSGGINAIGTMIETTTGTSKRSAKDSRPQDSFKNNISLLVNFMQDDIVDSRTMEEAAFEKIRKQQNDYVDRINHSELKLAYDISEIRGPTPCSPVKVNGNGQNQKDPTNGFNSQSHITTIPIEDAVAIGQDRAIHSSTDDSDEDDFVDANMMEENEDVEDVEVEYSDVQSETSSDESQENEADLKPSIENSGPIRILRNDRKLKPNPNPEDEPRPSRRLRSRTGSAICNNKKQTYY</sequence>
<evidence type="ECO:0000256" key="13">
    <source>
        <dbReference type="SAM" id="MobiDB-lite"/>
    </source>
</evidence>
<evidence type="ECO:0000256" key="9">
    <source>
        <dbReference type="ARBA" id="ARBA00022990"/>
    </source>
</evidence>
<dbReference type="AlphaFoldDB" id="A0A1G4M7U3"/>
<evidence type="ECO:0000256" key="3">
    <source>
        <dbReference type="ARBA" id="ARBA00013184"/>
    </source>
</evidence>
<comment type="subcellular location">
    <subcellularLocation>
        <location evidence="1 12">Nucleus</location>
    </subcellularLocation>
</comment>
<dbReference type="PROSITE" id="PS51726">
    <property type="entry name" value="MYST_HAT"/>
    <property type="match status" value="1"/>
</dbReference>
<evidence type="ECO:0000313" key="16">
    <source>
        <dbReference type="Proteomes" id="UP000190831"/>
    </source>
</evidence>
<name>A0A1G4M7U3_LACFM</name>
<dbReference type="GO" id="GO:0005634">
    <property type="term" value="C:nucleus"/>
    <property type="evidence" value="ECO:0007669"/>
    <property type="project" value="UniProtKB-SubCell"/>
</dbReference>
<keyword evidence="5" id="KW-0479">Metal-binding</keyword>
<dbReference type="Gene3D" id="1.10.10.10">
    <property type="entry name" value="Winged helix-like DNA-binding domain superfamily/Winged helix DNA-binding domain"/>
    <property type="match status" value="1"/>
</dbReference>
<keyword evidence="8" id="KW-0156">Chromatin regulator</keyword>
<evidence type="ECO:0000313" key="15">
    <source>
        <dbReference type="EMBL" id="SCV99762.1"/>
    </source>
</evidence>
<feature type="compositionally biased region" description="Acidic residues" evidence="13">
    <location>
        <begin position="668"/>
        <end position="679"/>
    </location>
</feature>
<dbReference type="InterPro" id="IPR040706">
    <property type="entry name" value="Zf-MYST"/>
</dbReference>
<dbReference type="STRING" id="4955.A0A1G4M7U3"/>
<evidence type="ECO:0000256" key="8">
    <source>
        <dbReference type="ARBA" id="ARBA00022853"/>
    </source>
</evidence>
<dbReference type="EMBL" id="LT598489">
    <property type="protein sequence ID" value="SCV99762.1"/>
    <property type="molecule type" value="Genomic_DNA"/>
</dbReference>
<evidence type="ECO:0000256" key="12">
    <source>
        <dbReference type="RuleBase" id="RU361211"/>
    </source>
</evidence>
<comment type="catalytic activity">
    <reaction evidence="12">
        <text>L-lysyl-[protein] + acetyl-CoA = N(6)-acetyl-L-lysyl-[protein] + CoA + H(+)</text>
        <dbReference type="Rhea" id="RHEA:45948"/>
        <dbReference type="Rhea" id="RHEA-COMP:9752"/>
        <dbReference type="Rhea" id="RHEA-COMP:10731"/>
        <dbReference type="ChEBI" id="CHEBI:15378"/>
        <dbReference type="ChEBI" id="CHEBI:29969"/>
        <dbReference type="ChEBI" id="CHEBI:57287"/>
        <dbReference type="ChEBI" id="CHEBI:57288"/>
        <dbReference type="ChEBI" id="CHEBI:61930"/>
        <dbReference type="EC" id="2.3.1.48"/>
    </reaction>
</comment>
<evidence type="ECO:0000259" key="14">
    <source>
        <dbReference type="PROSITE" id="PS51726"/>
    </source>
</evidence>
<protein>
    <recommendedName>
        <fullName evidence="3 12">Histone acetyltransferase</fullName>
        <ecNumber evidence="3 12">2.3.1.48</ecNumber>
    </recommendedName>
</protein>
<dbReference type="GO" id="GO:0006357">
    <property type="term" value="P:regulation of transcription by RNA polymerase II"/>
    <property type="evidence" value="ECO:0007669"/>
    <property type="project" value="TreeGrafter"/>
</dbReference>
<evidence type="ECO:0000256" key="10">
    <source>
        <dbReference type="ARBA" id="ARBA00023242"/>
    </source>
</evidence>
<keyword evidence="16" id="KW-1185">Reference proteome</keyword>
<dbReference type="GO" id="GO:0004402">
    <property type="term" value="F:histone acetyltransferase activity"/>
    <property type="evidence" value="ECO:0007669"/>
    <property type="project" value="InterPro"/>
</dbReference>
<accession>A0A1G4M7U3</accession>
<dbReference type="Pfam" id="PF17772">
    <property type="entry name" value="zf-MYST"/>
    <property type="match status" value="1"/>
</dbReference>
<dbReference type="PANTHER" id="PTHR10615:SF161">
    <property type="entry name" value="HISTONE ACETYLTRANSFERASE KAT7"/>
    <property type="match status" value="1"/>
</dbReference>
<dbReference type="Pfam" id="PF01853">
    <property type="entry name" value="MOZ_SAS"/>
    <property type="match status" value="1"/>
</dbReference>
<dbReference type="GO" id="GO:0003712">
    <property type="term" value="F:transcription coregulator activity"/>
    <property type="evidence" value="ECO:0007669"/>
    <property type="project" value="TreeGrafter"/>
</dbReference>
<dbReference type="FunFam" id="3.30.60.60:FF:000001">
    <property type="entry name" value="Histone acetyltransferase"/>
    <property type="match status" value="1"/>
</dbReference>
<reference evidence="16" key="1">
    <citation type="submission" date="2016-03" db="EMBL/GenBank/DDBJ databases">
        <authorList>
            <person name="Devillers H."/>
        </authorList>
    </citation>
    <scope>NUCLEOTIDE SEQUENCE [LARGE SCALE GENOMIC DNA]</scope>
</reference>
<evidence type="ECO:0000256" key="7">
    <source>
        <dbReference type="ARBA" id="ARBA00022833"/>
    </source>
</evidence>
<dbReference type="GO" id="GO:0003682">
    <property type="term" value="F:chromatin binding"/>
    <property type="evidence" value="ECO:0007669"/>
    <property type="project" value="TreeGrafter"/>
</dbReference>
<feature type="region of interest" description="Disordered" evidence="13">
    <location>
        <begin position="606"/>
        <end position="629"/>
    </location>
</feature>
<dbReference type="Gene3D" id="3.30.60.60">
    <property type="entry name" value="N-acetyl transferase-like"/>
    <property type="match status" value="1"/>
</dbReference>
<dbReference type="GO" id="GO:1990467">
    <property type="term" value="C:NuA3a histone acetyltransferase complex"/>
    <property type="evidence" value="ECO:0007669"/>
    <property type="project" value="TreeGrafter"/>
</dbReference>
<comment type="similarity">
    <text evidence="2 12">Belongs to the MYST (SAS/MOZ) family.</text>
</comment>
<dbReference type="InterPro" id="IPR002717">
    <property type="entry name" value="HAT_MYST-type"/>
</dbReference>
<keyword evidence="7" id="KW-0862">Zinc</keyword>
<dbReference type="InterPro" id="IPR050603">
    <property type="entry name" value="MYST_HAT"/>
</dbReference>
<gene>
    <name evidence="15" type="ORF">LAFE_0B01948G</name>
</gene>
<dbReference type="GO" id="GO:0031507">
    <property type="term" value="P:heterochromatin formation"/>
    <property type="evidence" value="ECO:0007669"/>
    <property type="project" value="UniProtKB-ARBA"/>
</dbReference>
<dbReference type="GO" id="GO:0008270">
    <property type="term" value="F:zinc ion binding"/>
    <property type="evidence" value="ECO:0007669"/>
    <property type="project" value="UniProtKB-KW"/>
</dbReference>
<dbReference type="Gene3D" id="3.40.630.30">
    <property type="match status" value="1"/>
</dbReference>
<dbReference type="InterPro" id="IPR036388">
    <property type="entry name" value="WH-like_DNA-bd_sf"/>
</dbReference>
<dbReference type="EC" id="2.3.1.48" evidence="3 12"/>
<feature type="active site" description="Proton donor/acceptor" evidence="11">
    <location>
        <position position="397"/>
    </location>
</feature>
<keyword evidence="6" id="KW-0863">Zinc-finger</keyword>